<evidence type="ECO:0000313" key="1">
    <source>
        <dbReference type="EMBL" id="KAA6387936.1"/>
    </source>
</evidence>
<accession>A0A5J4W092</accession>
<dbReference type="EMBL" id="SNRW01004181">
    <property type="protein sequence ID" value="KAA6387936.1"/>
    <property type="molecule type" value="Genomic_DNA"/>
</dbReference>
<gene>
    <name evidence="1" type="ORF">EZS28_016538</name>
</gene>
<organism evidence="1 2">
    <name type="scientific">Streblomastix strix</name>
    <dbReference type="NCBI Taxonomy" id="222440"/>
    <lineage>
        <taxon>Eukaryota</taxon>
        <taxon>Metamonada</taxon>
        <taxon>Preaxostyla</taxon>
        <taxon>Oxymonadida</taxon>
        <taxon>Streblomastigidae</taxon>
        <taxon>Streblomastix</taxon>
    </lineage>
</organism>
<proteinExistence type="predicted"/>
<sequence>MNVLELIRTVEYVLCVYIAKSRAGNVICPGYKSSTAITRSINVGTQAAIANSICILSNMIISSSTTSTAKNIQYAIPVETVKKLTGNTSGKVSTNAQILLKLIQEQ</sequence>
<dbReference type="Proteomes" id="UP000324800">
    <property type="component" value="Unassembled WGS sequence"/>
</dbReference>
<reference evidence="1 2" key="1">
    <citation type="submission" date="2019-03" db="EMBL/GenBank/DDBJ databases">
        <title>Single cell metagenomics reveals metabolic interactions within the superorganism composed of flagellate Streblomastix strix and complex community of Bacteroidetes bacteria on its surface.</title>
        <authorList>
            <person name="Treitli S.C."/>
            <person name="Kolisko M."/>
            <person name="Husnik F."/>
            <person name="Keeling P."/>
            <person name="Hampl V."/>
        </authorList>
    </citation>
    <scope>NUCLEOTIDE SEQUENCE [LARGE SCALE GENOMIC DNA]</scope>
    <source>
        <strain evidence="1">ST1C</strain>
    </source>
</reference>
<dbReference type="AlphaFoldDB" id="A0A5J4W092"/>
<evidence type="ECO:0000313" key="2">
    <source>
        <dbReference type="Proteomes" id="UP000324800"/>
    </source>
</evidence>
<comment type="caution">
    <text evidence="1">The sequence shown here is derived from an EMBL/GenBank/DDBJ whole genome shotgun (WGS) entry which is preliminary data.</text>
</comment>
<name>A0A5J4W092_9EUKA</name>
<protein>
    <submittedName>
        <fullName evidence="1">Uncharacterized protein</fullName>
    </submittedName>
</protein>